<name>A0A6A7C6B1_9PEZI</name>
<evidence type="ECO:0000256" key="1">
    <source>
        <dbReference type="SAM" id="SignalP"/>
    </source>
</evidence>
<sequence>MQGTFWNGTHWPSAIQWTGAFIDTLLAASDISLLASPDNANDDVLKYKRQIETYFNSEDVIQIFGAAYDDVQWVVLEWLEVIKFLRRYDPEADLSRYAHRAHIFYHVVQDKFNTSLCNGGLTWNPALATYKNAITNELFMASSISMYLYFPGDQNSDPYPATNYQNITNATLPVLSSLAAHDSSLLENAQKGYEWFKAQNFVNTQGLIIDGFHISDNQTTCNKPNEMVYTYNQGVILSALRGLWEATGDESYLADGHALVQTVIRATGWSGVQGQWAGLGRNGIMEDYCDAALNCSQDAQTFKGIYFHHLGQFCEPLPTTTALVPGLTKLASSSLAASHAGNCSSMTSWIQHNTQAALSTRNKTGIIGGWWGADDGNTFLSQSLQGAAQLPRNSDDYRNNPQILHEPPWICQNCRTIHRRDANDGGRGRTVESHASGLGVVKAASDFLA</sequence>
<feature type="chain" id="PRO_5025502061" evidence="1">
    <location>
        <begin position="28"/>
        <end position="449"/>
    </location>
</feature>
<accession>A0A6A7C6B1</accession>
<dbReference type="Gene3D" id="1.50.10.20">
    <property type="match status" value="1"/>
</dbReference>
<dbReference type="AlphaFoldDB" id="A0A6A7C6B1"/>
<keyword evidence="3" id="KW-1185">Reference proteome</keyword>
<evidence type="ECO:0000313" key="2">
    <source>
        <dbReference type="EMBL" id="KAF2862228.1"/>
    </source>
</evidence>
<keyword evidence="2" id="KW-0378">Hydrolase</keyword>
<feature type="signal peptide" evidence="1">
    <location>
        <begin position="1"/>
        <end position="27"/>
    </location>
</feature>
<evidence type="ECO:0000313" key="3">
    <source>
        <dbReference type="Proteomes" id="UP000799421"/>
    </source>
</evidence>
<proteinExistence type="predicted"/>
<dbReference type="PANTHER" id="PTHR47791:SF2">
    <property type="entry name" value="ENDO MANNANASE, GH76 FAMILY (EUROFUNG)"/>
    <property type="match status" value="1"/>
</dbReference>
<reference evidence="2" key="1">
    <citation type="journal article" date="2020" name="Stud. Mycol.">
        <title>101 Dothideomycetes genomes: a test case for predicting lifestyles and emergence of pathogens.</title>
        <authorList>
            <person name="Haridas S."/>
            <person name="Albert R."/>
            <person name="Binder M."/>
            <person name="Bloem J."/>
            <person name="Labutti K."/>
            <person name="Salamov A."/>
            <person name="Andreopoulos B."/>
            <person name="Baker S."/>
            <person name="Barry K."/>
            <person name="Bills G."/>
            <person name="Bluhm B."/>
            <person name="Cannon C."/>
            <person name="Castanera R."/>
            <person name="Culley D."/>
            <person name="Daum C."/>
            <person name="Ezra D."/>
            <person name="Gonzalez J."/>
            <person name="Henrissat B."/>
            <person name="Kuo A."/>
            <person name="Liang C."/>
            <person name="Lipzen A."/>
            <person name="Lutzoni F."/>
            <person name="Magnuson J."/>
            <person name="Mondo S."/>
            <person name="Nolan M."/>
            <person name="Ohm R."/>
            <person name="Pangilinan J."/>
            <person name="Park H.-J."/>
            <person name="Ramirez L."/>
            <person name="Alfaro M."/>
            <person name="Sun H."/>
            <person name="Tritt A."/>
            <person name="Yoshinaga Y."/>
            <person name="Zwiers L.-H."/>
            <person name="Turgeon B."/>
            <person name="Goodwin S."/>
            <person name="Spatafora J."/>
            <person name="Crous P."/>
            <person name="Grigoriev I."/>
        </authorList>
    </citation>
    <scope>NUCLEOTIDE SEQUENCE</scope>
    <source>
        <strain evidence="2">CBS 480.64</strain>
    </source>
</reference>
<dbReference type="InterPro" id="IPR005198">
    <property type="entry name" value="Glyco_hydro_76"/>
</dbReference>
<dbReference type="GO" id="GO:0016787">
    <property type="term" value="F:hydrolase activity"/>
    <property type="evidence" value="ECO:0007669"/>
    <property type="project" value="UniProtKB-KW"/>
</dbReference>
<organism evidence="2 3">
    <name type="scientific">Piedraia hortae CBS 480.64</name>
    <dbReference type="NCBI Taxonomy" id="1314780"/>
    <lineage>
        <taxon>Eukaryota</taxon>
        <taxon>Fungi</taxon>
        <taxon>Dikarya</taxon>
        <taxon>Ascomycota</taxon>
        <taxon>Pezizomycotina</taxon>
        <taxon>Dothideomycetes</taxon>
        <taxon>Dothideomycetidae</taxon>
        <taxon>Capnodiales</taxon>
        <taxon>Piedraiaceae</taxon>
        <taxon>Piedraia</taxon>
    </lineage>
</organism>
<dbReference type="SUPFAM" id="SSF48208">
    <property type="entry name" value="Six-hairpin glycosidases"/>
    <property type="match status" value="1"/>
</dbReference>
<keyword evidence="1" id="KW-0732">Signal</keyword>
<dbReference type="OrthoDB" id="4104179at2759"/>
<dbReference type="Pfam" id="PF03663">
    <property type="entry name" value="Glyco_hydro_76"/>
    <property type="match status" value="2"/>
</dbReference>
<protein>
    <submittedName>
        <fullName evidence="2">Glycoside hydrolase family 76 protein</fullName>
    </submittedName>
</protein>
<dbReference type="InterPro" id="IPR053169">
    <property type="entry name" value="MUG_Protein"/>
</dbReference>
<dbReference type="EMBL" id="MU005967">
    <property type="protein sequence ID" value="KAF2862228.1"/>
    <property type="molecule type" value="Genomic_DNA"/>
</dbReference>
<dbReference type="PANTHER" id="PTHR47791">
    <property type="entry name" value="MEIOTICALLY UP-REGULATED GENE 191 PROTEIN"/>
    <property type="match status" value="1"/>
</dbReference>
<dbReference type="GO" id="GO:0005975">
    <property type="term" value="P:carbohydrate metabolic process"/>
    <property type="evidence" value="ECO:0007669"/>
    <property type="project" value="InterPro"/>
</dbReference>
<dbReference type="Proteomes" id="UP000799421">
    <property type="component" value="Unassembled WGS sequence"/>
</dbReference>
<gene>
    <name evidence="2" type="ORF">K470DRAFT_213308</name>
</gene>
<dbReference type="InterPro" id="IPR008928">
    <property type="entry name" value="6-hairpin_glycosidase_sf"/>
</dbReference>